<gene>
    <name evidence="2" type="ORF">VZT92_003569</name>
</gene>
<organism evidence="2 3">
    <name type="scientific">Zoarces viviparus</name>
    <name type="common">Viviparous eelpout</name>
    <name type="synonym">Blennius viviparus</name>
    <dbReference type="NCBI Taxonomy" id="48416"/>
    <lineage>
        <taxon>Eukaryota</taxon>
        <taxon>Metazoa</taxon>
        <taxon>Chordata</taxon>
        <taxon>Craniata</taxon>
        <taxon>Vertebrata</taxon>
        <taxon>Euteleostomi</taxon>
        <taxon>Actinopterygii</taxon>
        <taxon>Neopterygii</taxon>
        <taxon>Teleostei</taxon>
        <taxon>Neoteleostei</taxon>
        <taxon>Acanthomorphata</taxon>
        <taxon>Eupercaria</taxon>
        <taxon>Perciformes</taxon>
        <taxon>Cottioidei</taxon>
        <taxon>Zoarcales</taxon>
        <taxon>Zoarcidae</taxon>
        <taxon>Zoarcinae</taxon>
        <taxon>Zoarces</taxon>
    </lineage>
</organism>
<keyword evidence="3" id="KW-1185">Reference proteome</keyword>
<dbReference type="EMBL" id="JBCEZU010000023">
    <property type="protein sequence ID" value="KAK9538398.1"/>
    <property type="molecule type" value="Genomic_DNA"/>
</dbReference>
<name>A0AAW1FW58_ZOAVI</name>
<evidence type="ECO:0000313" key="3">
    <source>
        <dbReference type="Proteomes" id="UP001488805"/>
    </source>
</evidence>
<sequence length="132" mass="14552">MTGGSTGSSCFVGRWSAQRAVMKRSPPGDPVKDSVQPEYKDKDISYETPLSLEQVEGRHFPTLPSQDFTGVTFWGDEALVSSSAALWIIKRHVAVDLESSWRAGPCESAADSGETSDFRWTTIKPPEEKRTD</sequence>
<proteinExistence type="predicted"/>
<reference evidence="2 3" key="1">
    <citation type="journal article" date="2024" name="Genome Biol. Evol.">
        <title>Chromosome-level genome assembly of the viviparous eelpout Zoarces viviparus.</title>
        <authorList>
            <person name="Fuhrmann N."/>
            <person name="Brasseur M.V."/>
            <person name="Bakowski C.E."/>
            <person name="Podsiadlowski L."/>
            <person name="Prost S."/>
            <person name="Krehenwinkel H."/>
            <person name="Mayer C."/>
        </authorList>
    </citation>
    <scope>NUCLEOTIDE SEQUENCE [LARGE SCALE GENOMIC DNA]</scope>
    <source>
        <strain evidence="2">NO-MEL_2022_Ind0_liver</strain>
    </source>
</reference>
<comment type="caution">
    <text evidence="2">The sequence shown here is derived from an EMBL/GenBank/DDBJ whole genome shotgun (WGS) entry which is preliminary data.</text>
</comment>
<dbReference type="AlphaFoldDB" id="A0AAW1FW58"/>
<accession>A0AAW1FW58</accession>
<evidence type="ECO:0000256" key="1">
    <source>
        <dbReference type="SAM" id="MobiDB-lite"/>
    </source>
</evidence>
<protein>
    <submittedName>
        <fullName evidence="2">Uncharacterized protein</fullName>
    </submittedName>
</protein>
<dbReference type="Proteomes" id="UP001488805">
    <property type="component" value="Unassembled WGS sequence"/>
</dbReference>
<evidence type="ECO:0000313" key="2">
    <source>
        <dbReference type="EMBL" id="KAK9538398.1"/>
    </source>
</evidence>
<feature type="region of interest" description="Disordered" evidence="1">
    <location>
        <begin position="104"/>
        <end position="132"/>
    </location>
</feature>